<dbReference type="PANTHER" id="PTHR46573">
    <property type="entry name" value="WD REPEAT, SAM AND U-BOX DOMAIN-CONTAINING PROTEIN 1"/>
    <property type="match status" value="1"/>
</dbReference>
<proteinExistence type="predicted"/>
<dbReference type="InterPro" id="IPR052085">
    <property type="entry name" value="WD-SAM-U-box"/>
</dbReference>
<dbReference type="CDD" id="cd16655">
    <property type="entry name" value="RING-Ubox_WDSUB1-like"/>
    <property type="match status" value="1"/>
</dbReference>
<gene>
    <name evidence="2" type="ORF">HTAM1171_LOCUS484</name>
</gene>
<dbReference type="Gene3D" id="3.30.40.10">
    <property type="entry name" value="Zinc/RING finger domain, C3HC4 (zinc finger)"/>
    <property type="match status" value="1"/>
</dbReference>
<dbReference type="GO" id="GO:0004842">
    <property type="term" value="F:ubiquitin-protein transferase activity"/>
    <property type="evidence" value="ECO:0007669"/>
    <property type="project" value="InterPro"/>
</dbReference>
<feature type="domain" description="U-box" evidence="1">
    <location>
        <begin position="214"/>
        <end position="287"/>
    </location>
</feature>
<dbReference type="PANTHER" id="PTHR46573:SF1">
    <property type="entry name" value="WD REPEAT, SAM AND U-BOX DOMAIN-CONTAINING PROTEIN 1"/>
    <property type="match status" value="1"/>
</dbReference>
<dbReference type="GO" id="GO:0016567">
    <property type="term" value="P:protein ubiquitination"/>
    <property type="evidence" value="ECO:0007669"/>
    <property type="project" value="InterPro"/>
</dbReference>
<dbReference type="Pfam" id="PF04564">
    <property type="entry name" value="U-box"/>
    <property type="match status" value="1"/>
</dbReference>
<organism evidence="2">
    <name type="scientific">Helicotheca tamesis</name>
    <dbReference type="NCBI Taxonomy" id="374047"/>
    <lineage>
        <taxon>Eukaryota</taxon>
        <taxon>Sar</taxon>
        <taxon>Stramenopiles</taxon>
        <taxon>Ochrophyta</taxon>
        <taxon>Bacillariophyta</taxon>
        <taxon>Mediophyceae</taxon>
        <taxon>Lithodesmiophycidae</taxon>
        <taxon>Lithodesmiales</taxon>
        <taxon>Lithodesmiaceae</taxon>
        <taxon>Helicotheca</taxon>
    </lineage>
</organism>
<reference evidence="2" key="1">
    <citation type="submission" date="2021-01" db="EMBL/GenBank/DDBJ databases">
        <authorList>
            <person name="Corre E."/>
            <person name="Pelletier E."/>
            <person name="Niang G."/>
            <person name="Scheremetjew M."/>
            <person name="Finn R."/>
            <person name="Kale V."/>
            <person name="Holt S."/>
            <person name="Cochrane G."/>
            <person name="Meng A."/>
            <person name="Brown T."/>
            <person name="Cohen L."/>
        </authorList>
    </citation>
    <scope>NUCLEOTIDE SEQUENCE</scope>
    <source>
        <strain evidence="2">CCMP826</strain>
    </source>
</reference>
<evidence type="ECO:0000259" key="1">
    <source>
        <dbReference type="PROSITE" id="PS51698"/>
    </source>
</evidence>
<sequence>MGVEGLCESNDEITRGEPGYPLVGADLELVKLKPLKVFTKGEIVAVKNEGPTSGLVYGAVVEGGGGASLSRLRVQVGKGREVDLISSEVFSLESGAKSTRPNDKACDSNFQELSGANSILRSTHNSEDDLELTLTTNGDDKNAATNQSALLPVDRGDIVHAVQDLLKSANLSLDDDVKNVMESNLELRDQIAQKEIHMESLVNEGRILAKNMSKGMDVFLCPITRELMEDPVICADGHTYERYAIEMWLRTNSRSPKTNQPLSSTQLIPNHALRNTIEAMTESMDAVKKFANTYN</sequence>
<dbReference type="EMBL" id="HBGV01000720">
    <property type="protein sequence ID" value="CAD9467198.1"/>
    <property type="molecule type" value="Transcribed_RNA"/>
</dbReference>
<dbReference type="InterPro" id="IPR013083">
    <property type="entry name" value="Znf_RING/FYVE/PHD"/>
</dbReference>
<dbReference type="InterPro" id="IPR003613">
    <property type="entry name" value="Ubox_domain"/>
</dbReference>
<dbReference type="PROSITE" id="PS51698">
    <property type="entry name" value="U_BOX"/>
    <property type="match status" value="1"/>
</dbReference>
<dbReference type="SMART" id="SM00504">
    <property type="entry name" value="Ubox"/>
    <property type="match status" value="1"/>
</dbReference>
<dbReference type="SUPFAM" id="SSF57850">
    <property type="entry name" value="RING/U-box"/>
    <property type="match status" value="1"/>
</dbReference>
<name>A0A7S2DZP0_9STRA</name>
<dbReference type="AlphaFoldDB" id="A0A7S2DZP0"/>
<evidence type="ECO:0000313" key="2">
    <source>
        <dbReference type="EMBL" id="CAD9467198.1"/>
    </source>
</evidence>
<protein>
    <recommendedName>
        <fullName evidence="1">U-box domain-containing protein</fullName>
    </recommendedName>
</protein>
<accession>A0A7S2DZP0</accession>